<evidence type="ECO:0000259" key="2">
    <source>
        <dbReference type="Pfam" id="PF13827"/>
    </source>
</evidence>
<feature type="chain" id="PRO_5015776291" evidence="1">
    <location>
        <begin position="31"/>
        <end position="178"/>
    </location>
</feature>
<reference evidence="3 4" key="1">
    <citation type="submission" date="2018-01" db="EMBL/GenBank/DDBJ databases">
        <title>Successful Treatment of Persistent Burkholderia cepacia Bacteremia with Ceftazidime-Avibactam.</title>
        <authorList>
            <person name="Tamma P."/>
            <person name="Fan Y."/>
            <person name="Bergman Y."/>
            <person name="Sick-Samuels A."/>
            <person name="Hsu A."/>
            <person name="Timp W."/>
            <person name="Simner P."/>
        </authorList>
    </citation>
    <scope>NUCLEOTIDE SEQUENCE [LARGE SCALE GENOMIC DNA]</scope>
    <source>
        <strain evidence="3 4">170816</strain>
    </source>
</reference>
<dbReference type="RefSeq" id="WP_089463634.1">
    <property type="nucleotide sequence ID" value="NZ_CM009577.1"/>
</dbReference>
<feature type="signal peptide" evidence="1">
    <location>
        <begin position="1"/>
        <end position="30"/>
    </location>
</feature>
<dbReference type="InterPro" id="IPR025240">
    <property type="entry name" value="DUF4189"/>
</dbReference>
<proteinExistence type="predicted"/>
<keyword evidence="1" id="KW-0732">Signal</keyword>
<gene>
    <name evidence="3" type="ORF">C3743_37410</name>
</gene>
<dbReference type="Proteomes" id="UP000238655">
    <property type="component" value="Chromosome 3"/>
</dbReference>
<accession>A0A2S5DQF6</accession>
<dbReference type="Pfam" id="PF13827">
    <property type="entry name" value="DUF4189"/>
    <property type="match status" value="1"/>
</dbReference>
<dbReference type="EMBL" id="PQVP01000003">
    <property type="protein sequence ID" value="POZ81282.1"/>
    <property type="molecule type" value="Genomic_DNA"/>
</dbReference>
<dbReference type="AlphaFoldDB" id="A0A2S5DQF6"/>
<comment type="caution">
    <text evidence="3">The sequence shown here is derived from an EMBL/GenBank/DDBJ whole genome shotgun (WGS) entry which is preliminary data.</text>
</comment>
<evidence type="ECO:0000313" key="3">
    <source>
        <dbReference type="EMBL" id="POZ81282.1"/>
    </source>
</evidence>
<protein>
    <submittedName>
        <fullName evidence="3">DUF4189 domain-containing protein</fullName>
    </submittedName>
</protein>
<name>A0A2S5DQF6_9BURK</name>
<sequence length="178" mass="18668">MLALNQGCPKILLLLLVLSFVLCHHLPARAQVACPPGMIPYGTGANQSVCGADPGYQSPSIPAPQPQAPPVKWASRWGAVATDGHRGTLGVASDMSSQSSAEKQAMKDCKDKGGEQCVLDVSYGNSCVAMIVGDRGYSVKTGRTTEEAIGFAAKSCSASGDNCRRVYYTNCSLAIRTQ</sequence>
<organism evidence="3 4">
    <name type="scientific">Burkholderia contaminans</name>
    <dbReference type="NCBI Taxonomy" id="488447"/>
    <lineage>
        <taxon>Bacteria</taxon>
        <taxon>Pseudomonadati</taxon>
        <taxon>Pseudomonadota</taxon>
        <taxon>Betaproteobacteria</taxon>
        <taxon>Burkholderiales</taxon>
        <taxon>Burkholderiaceae</taxon>
        <taxon>Burkholderia</taxon>
        <taxon>Burkholderia cepacia complex</taxon>
    </lineage>
</organism>
<evidence type="ECO:0000256" key="1">
    <source>
        <dbReference type="SAM" id="SignalP"/>
    </source>
</evidence>
<feature type="domain" description="DUF4189" evidence="2">
    <location>
        <begin position="77"/>
        <end position="167"/>
    </location>
</feature>
<evidence type="ECO:0000313" key="4">
    <source>
        <dbReference type="Proteomes" id="UP000238655"/>
    </source>
</evidence>